<evidence type="ECO:0000256" key="5">
    <source>
        <dbReference type="HAMAP-Rule" id="MF_00560"/>
    </source>
</evidence>
<dbReference type="InterPro" id="IPR029063">
    <property type="entry name" value="SAM-dependent_MTases_sf"/>
</dbReference>
<dbReference type="SUPFAM" id="SSF53335">
    <property type="entry name" value="S-adenosyl-L-methionine-dependent methyltransferases"/>
    <property type="match status" value="1"/>
</dbReference>
<evidence type="ECO:0000256" key="4">
    <source>
        <dbReference type="ARBA" id="ARBA00022691"/>
    </source>
</evidence>
<protein>
    <recommendedName>
        <fullName evidence="5">Trans-aconitate 2-methyltransferase</fullName>
        <ecNumber evidence="5">2.1.1.144</ecNumber>
    </recommendedName>
</protein>
<dbReference type="GO" id="GO:0032259">
    <property type="term" value="P:methylation"/>
    <property type="evidence" value="ECO:0007669"/>
    <property type="project" value="UniProtKB-KW"/>
</dbReference>
<reference evidence="7 8" key="1">
    <citation type="submission" date="2020-02" db="EMBL/GenBank/DDBJ databases">
        <authorList>
            <person name="Li G."/>
        </authorList>
    </citation>
    <scope>NUCLEOTIDE SEQUENCE [LARGE SCALE GENOMIC DNA]</scope>
    <source>
        <strain evidence="7 8">DSM 102029</strain>
    </source>
</reference>
<keyword evidence="4 5" id="KW-0949">S-adenosyl-L-methionine</keyword>
<dbReference type="CDD" id="cd02440">
    <property type="entry name" value="AdoMet_MTases"/>
    <property type="match status" value="1"/>
</dbReference>
<dbReference type="Proteomes" id="UP000464751">
    <property type="component" value="Chromosome"/>
</dbReference>
<dbReference type="EMBL" id="CP048630">
    <property type="protein sequence ID" value="QIB32583.1"/>
    <property type="molecule type" value="Genomic_DNA"/>
</dbReference>
<dbReference type="NCBIfam" id="NF002463">
    <property type="entry name" value="PRK01683.1"/>
    <property type="match status" value="1"/>
</dbReference>
<comment type="catalytic activity">
    <reaction evidence="5">
        <text>trans-aconitate + S-adenosyl-L-methionine = (E)-3-(methoxycarbonyl)pent-2-enedioate + S-adenosyl-L-homocysteine</text>
        <dbReference type="Rhea" id="RHEA:14969"/>
        <dbReference type="ChEBI" id="CHEBI:15708"/>
        <dbReference type="ChEBI" id="CHEBI:57470"/>
        <dbReference type="ChEBI" id="CHEBI:57856"/>
        <dbReference type="ChEBI" id="CHEBI:59789"/>
        <dbReference type="EC" id="2.1.1.144"/>
    </reaction>
</comment>
<evidence type="ECO:0000256" key="3">
    <source>
        <dbReference type="ARBA" id="ARBA00022679"/>
    </source>
</evidence>
<keyword evidence="8" id="KW-1185">Reference proteome</keyword>
<dbReference type="PANTHER" id="PTHR43861:SF1">
    <property type="entry name" value="TRANS-ACONITATE 2-METHYLTRANSFERASE"/>
    <property type="match status" value="1"/>
</dbReference>
<feature type="domain" description="Methyltransferase" evidence="6">
    <location>
        <begin position="39"/>
        <end position="128"/>
    </location>
</feature>
<keyword evidence="3 5" id="KW-0808">Transferase</keyword>
<comment type="subcellular location">
    <subcellularLocation>
        <location evidence="5">Cytoplasm</location>
    </subcellularLocation>
</comment>
<sequence>MRTATEDWNPALYLTFEDERTRPPRDLLAQIPLARARRVVDVGCGPGNSTELLARRWPDAEVIGIDSSPAMVKQAGERLPTARFEVADVATWQPPAGTDLIFGNAVFQWVPDHPAVLARLLGALPEGGVLAVQMPDNVEEPSHRLMAETAVAGPWAEKLAGAARDVLPSVGAYYDLLRPHARHVDIWHCDYNHPLAGAPAIADWFASTALRPYLAPLDESERAAFLADYTARIAQAYPPRVDGKVLLRFPRLFIVAVR</sequence>
<dbReference type="Gene3D" id="1.10.150.290">
    <property type="entry name" value="S-adenosyl-L-methionine-dependent methyltransferases"/>
    <property type="match status" value="1"/>
</dbReference>
<dbReference type="EC" id="2.1.1.144" evidence="5"/>
<comment type="similarity">
    <text evidence="5">Belongs to the methyltransferase superfamily. Tam family.</text>
</comment>
<organism evidence="7 8">
    <name type="scientific">Ancylobacter pratisalsi</name>
    <dbReference type="NCBI Taxonomy" id="1745854"/>
    <lineage>
        <taxon>Bacteria</taxon>
        <taxon>Pseudomonadati</taxon>
        <taxon>Pseudomonadota</taxon>
        <taxon>Alphaproteobacteria</taxon>
        <taxon>Hyphomicrobiales</taxon>
        <taxon>Xanthobacteraceae</taxon>
        <taxon>Ancylobacter</taxon>
    </lineage>
</organism>
<dbReference type="Pfam" id="PF13649">
    <property type="entry name" value="Methyltransf_25"/>
    <property type="match status" value="1"/>
</dbReference>
<dbReference type="GO" id="GO:0030798">
    <property type="term" value="F:trans-aconitate 2-methyltransferase activity"/>
    <property type="evidence" value="ECO:0007669"/>
    <property type="project" value="UniProtKB-UniRule"/>
</dbReference>
<comment type="function">
    <text evidence="5">Catalyzes the S-adenosylmethionine monomethyl esterification of trans-aconitate.</text>
</comment>
<dbReference type="KEGG" id="apra:G3A50_01850"/>
<dbReference type="GO" id="GO:0005737">
    <property type="term" value="C:cytoplasm"/>
    <property type="evidence" value="ECO:0007669"/>
    <property type="project" value="UniProtKB-SubCell"/>
</dbReference>
<evidence type="ECO:0000256" key="2">
    <source>
        <dbReference type="ARBA" id="ARBA00022603"/>
    </source>
</evidence>
<keyword evidence="2 5" id="KW-0489">Methyltransferase</keyword>
<dbReference type="InterPro" id="IPR023149">
    <property type="entry name" value="Trans_acon_MeTrfase_C"/>
</dbReference>
<evidence type="ECO:0000256" key="1">
    <source>
        <dbReference type="ARBA" id="ARBA00022490"/>
    </source>
</evidence>
<evidence type="ECO:0000313" key="7">
    <source>
        <dbReference type="EMBL" id="QIB32583.1"/>
    </source>
</evidence>
<dbReference type="InterPro" id="IPR041698">
    <property type="entry name" value="Methyltransf_25"/>
</dbReference>
<keyword evidence="1 5" id="KW-0963">Cytoplasm</keyword>
<dbReference type="HAMAP" id="MF_00560">
    <property type="entry name" value="Tran_acon_Me_trans"/>
    <property type="match status" value="1"/>
</dbReference>
<gene>
    <name evidence="5 7" type="primary">tam</name>
    <name evidence="7" type="ORF">G3A50_01850</name>
</gene>
<name>A0A6P1YK24_9HYPH</name>
<dbReference type="InterPro" id="IPR023506">
    <property type="entry name" value="Trans-aconitate_MeTrfase"/>
</dbReference>
<proteinExistence type="inferred from homology"/>
<dbReference type="PANTHER" id="PTHR43861">
    <property type="entry name" value="TRANS-ACONITATE 2-METHYLTRANSFERASE-RELATED"/>
    <property type="match status" value="1"/>
</dbReference>
<dbReference type="Gene3D" id="3.40.50.150">
    <property type="entry name" value="Vaccinia Virus protein VP39"/>
    <property type="match status" value="1"/>
</dbReference>
<dbReference type="RefSeq" id="WP_163073577.1">
    <property type="nucleotide sequence ID" value="NZ_CP048630.1"/>
</dbReference>
<evidence type="ECO:0000313" key="8">
    <source>
        <dbReference type="Proteomes" id="UP000464751"/>
    </source>
</evidence>
<dbReference type="AlphaFoldDB" id="A0A6P1YK24"/>
<evidence type="ECO:0000259" key="6">
    <source>
        <dbReference type="Pfam" id="PF13649"/>
    </source>
</evidence>
<accession>A0A6P1YK24</accession>